<evidence type="ECO:0000256" key="8">
    <source>
        <dbReference type="RuleBase" id="RU004057"/>
    </source>
</evidence>
<keyword evidence="6 9" id="KW-1133">Transmembrane helix</keyword>
<keyword evidence="3" id="KW-1003">Cell membrane</keyword>
<sequence length="204" mass="22486">MEYAIHLFNAGGAVMYPLALFMVAAWTILFERIRTYRKINDELKALHACIDQAQTEKNWDVLQQAIDNDRQELSVFMAPIIDSVYNLEGLENRLQDVVAYMDARLKRGLNWLNMMVTMAPLLGLLGTVVGMIRSFAAVGGDIGAPTVITGGVSEALIATATGLSVAIVALAFYSWCSDKVNTNISVLEQNLGSILDIFNRSHMK</sequence>
<dbReference type="RefSeq" id="WP_095064711.1">
    <property type="nucleotide sequence ID" value="NZ_LT906470.1"/>
</dbReference>
<dbReference type="InterPro" id="IPR050790">
    <property type="entry name" value="ExbB/TolQ_transport"/>
</dbReference>
<dbReference type="PANTHER" id="PTHR30625:SF15">
    <property type="entry name" value="BIOPOLYMER TRANSPORT PROTEIN EXBB"/>
    <property type="match status" value="1"/>
</dbReference>
<feature type="transmembrane region" description="Helical" evidence="9">
    <location>
        <begin position="111"/>
        <end position="135"/>
    </location>
</feature>
<evidence type="ECO:0000259" key="10">
    <source>
        <dbReference type="Pfam" id="PF01618"/>
    </source>
</evidence>
<dbReference type="KEGG" id="vrm:44547418_00064"/>
<name>A0A239Y6S3_9FIRM</name>
<keyword evidence="4 9" id="KW-0812">Transmembrane</keyword>
<feature type="transmembrane region" description="Helical" evidence="9">
    <location>
        <begin position="155"/>
        <end position="175"/>
    </location>
</feature>
<comment type="similarity">
    <text evidence="8">Belongs to the exbB/tolQ family.</text>
</comment>
<organism evidence="11 12">
    <name type="scientific">Veillonella rodentium</name>
    <dbReference type="NCBI Taxonomy" id="248315"/>
    <lineage>
        <taxon>Bacteria</taxon>
        <taxon>Bacillati</taxon>
        <taxon>Bacillota</taxon>
        <taxon>Negativicutes</taxon>
        <taxon>Veillonellales</taxon>
        <taxon>Veillonellaceae</taxon>
        <taxon>Veillonella</taxon>
    </lineage>
</organism>
<reference evidence="11 12" key="1">
    <citation type="submission" date="2017-06" db="EMBL/GenBank/DDBJ databases">
        <authorList>
            <consortium name="Pathogen Informatics"/>
        </authorList>
    </citation>
    <scope>NUCLEOTIDE SEQUENCE [LARGE SCALE GENOMIC DNA]</scope>
    <source>
        <strain evidence="11 12">NCTC12018</strain>
    </source>
</reference>
<dbReference type="AlphaFoldDB" id="A0A239Y6S3"/>
<dbReference type="PANTHER" id="PTHR30625">
    <property type="entry name" value="PROTEIN TOLQ"/>
    <property type="match status" value="1"/>
</dbReference>
<evidence type="ECO:0000256" key="3">
    <source>
        <dbReference type="ARBA" id="ARBA00022475"/>
    </source>
</evidence>
<evidence type="ECO:0000313" key="12">
    <source>
        <dbReference type="Proteomes" id="UP000214973"/>
    </source>
</evidence>
<feature type="transmembrane region" description="Helical" evidence="9">
    <location>
        <begin position="6"/>
        <end position="29"/>
    </location>
</feature>
<evidence type="ECO:0000256" key="7">
    <source>
        <dbReference type="ARBA" id="ARBA00023136"/>
    </source>
</evidence>
<protein>
    <submittedName>
        <fullName evidence="11">Biopolymer transport protein exbB</fullName>
    </submittedName>
</protein>
<keyword evidence="2 8" id="KW-0813">Transport</keyword>
<evidence type="ECO:0000256" key="1">
    <source>
        <dbReference type="ARBA" id="ARBA00004651"/>
    </source>
</evidence>
<dbReference type="EMBL" id="LT906470">
    <property type="protein sequence ID" value="SNV54400.1"/>
    <property type="molecule type" value="Genomic_DNA"/>
</dbReference>
<comment type="subcellular location">
    <subcellularLocation>
        <location evidence="1">Cell membrane</location>
        <topology evidence="1">Multi-pass membrane protein</topology>
    </subcellularLocation>
    <subcellularLocation>
        <location evidence="8">Membrane</location>
        <topology evidence="8">Multi-pass membrane protein</topology>
    </subcellularLocation>
</comment>
<evidence type="ECO:0000256" key="6">
    <source>
        <dbReference type="ARBA" id="ARBA00022989"/>
    </source>
</evidence>
<keyword evidence="12" id="KW-1185">Reference proteome</keyword>
<evidence type="ECO:0000256" key="4">
    <source>
        <dbReference type="ARBA" id="ARBA00022692"/>
    </source>
</evidence>
<evidence type="ECO:0000256" key="5">
    <source>
        <dbReference type="ARBA" id="ARBA00022927"/>
    </source>
</evidence>
<accession>A0A239Y6S3</accession>
<evidence type="ECO:0000256" key="9">
    <source>
        <dbReference type="SAM" id="Phobius"/>
    </source>
</evidence>
<feature type="domain" description="MotA/TolQ/ExbB proton channel" evidence="10">
    <location>
        <begin position="85"/>
        <end position="188"/>
    </location>
</feature>
<proteinExistence type="inferred from homology"/>
<dbReference type="Pfam" id="PF01618">
    <property type="entry name" value="MotA_ExbB"/>
    <property type="match status" value="1"/>
</dbReference>
<keyword evidence="7 9" id="KW-0472">Membrane</keyword>
<keyword evidence="5 8" id="KW-0653">Protein transport</keyword>
<evidence type="ECO:0000313" key="11">
    <source>
        <dbReference type="EMBL" id="SNV54400.1"/>
    </source>
</evidence>
<dbReference type="GO" id="GO:0017038">
    <property type="term" value="P:protein import"/>
    <property type="evidence" value="ECO:0007669"/>
    <property type="project" value="TreeGrafter"/>
</dbReference>
<dbReference type="GO" id="GO:0005886">
    <property type="term" value="C:plasma membrane"/>
    <property type="evidence" value="ECO:0007669"/>
    <property type="project" value="UniProtKB-SubCell"/>
</dbReference>
<evidence type="ECO:0000256" key="2">
    <source>
        <dbReference type="ARBA" id="ARBA00022448"/>
    </source>
</evidence>
<gene>
    <name evidence="11" type="primary">exbB_1</name>
    <name evidence="11" type="ORF">SAMEA44547418_00064</name>
</gene>
<dbReference type="Proteomes" id="UP000214973">
    <property type="component" value="Chromosome 1"/>
</dbReference>
<dbReference type="InterPro" id="IPR002898">
    <property type="entry name" value="MotA_ExbB_proton_chnl"/>
</dbReference>